<evidence type="ECO:0000256" key="8">
    <source>
        <dbReference type="ARBA" id="ARBA00022777"/>
    </source>
</evidence>
<dbReference type="InterPro" id="IPR036097">
    <property type="entry name" value="HisK_dim/P_sf"/>
</dbReference>
<keyword evidence="5" id="KW-0808">Transferase</keyword>
<evidence type="ECO:0000256" key="12">
    <source>
        <dbReference type="ARBA" id="ARBA00023136"/>
    </source>
</evidence>
<proteinExistence type="predicted"/>
<evidence type="ECO:0000259" key="15">
    <source>
        <dbReference type="PROSITE" id="PS50885"/>
    </source>
</evidence>
<dbReference type="EC" id="2.7.13.3" evidence="3"/>
<feature type="domain" description="Histidine kinase" evidence="14">
    <location>
        <begin position="272"/>
        <end position="487"/>
    </location>
</feature>
<dbReference type="InterPro" id="IPR036890">
    <property type="entry name" value="HATPase_C_sf"/>
</dbReference>
<dbReference type="InterPro" id="IPR003661">
    <property type="entry name" value="HisK_dim/P_dom"/>
</dbReference>
<feature type="transmembrane region" description="Helical" evidence="13">
    <location>
        <begin position="46"/>
        <end position="65"/>
    </location>
</feature>
<comment type="subcellular location">
    <subcellularLocation>
        <location evidence="2">Membrane</location>
        <topology evidence="2">Multi-pass membrane protein</topology>
    </subcellularLocation>
</comment>
<dbReference type="SUPFAM" id="SSF47384">
    <property type="entry name" value="Homodimeric domain of signal transducing histidine kinase"/>
    <property type="match status" value="1"/>
</dbReference>
<reference evidence="16 17" key="1">
    <citation type="submission" date="2019-07" db="EMBL/GenBank/DDBJ databases">
        <title>The pathways for chlorine oxyanion respiration interact through the shared metabolite chlorate.</title>
        <authorList>
            <person name="Barnum T.P."/>
            <person name="Cheng Y."/>
            <person name="Hill K.A."/>
            <person name="Lucas L.N."/>
            <person name="Carlson H.K."/>
            <person name="Coates J.D."/>
        </authorList>
    </citation>
    <scope>NUCLEOTIDE SEQUENCE [LARGE SCALE GENOMIC DNA]</scope>
    <source>
        <strain evidence="16 17">BK-1</strain>
    </source>
</reference>
<comment type="caution">
    <text evidence="16">The sequence shown here is derived from an EMBL/GenBank/DDBJ whole genome shotgun (WGS) entry which is preliminary data.</text>
</comment>
<evidence type="ECO:0000259" key="14">
    <source>
        <dbReference type="PROSITE" id="PS50109"/>
    </source>
</evidence>
<evidence type="ECO:0000256" key="10">
    <source>
        <dbReference type="ARBA" id="ARBA00022989"/>
    </source>
</evidence>
<evidence type="ECO:0000256" key="6">
    <source>
        <dbReference type="ARBA" id="ARBA00022692"/>
    </source>
</evidence>
<evidence type="ECO:0000256" key="11">
    <source>
        <dbReference type="ARBA" id="ARBA00023012"/>
    </source>
</evidence>
<dbReference type="Gene3D" id="1.10.287.130">
    <property type="match status" value="1"/>
</dbReference>
<dbReference type="FunFam" id="1.10.287.130:FF:000035">
    <property type="entry name" value="Two-component sensor histidine kinase"/>
    <property type="match status" value="1"/>
</dbReference>
<keyword evidence="8" id="KW-0418">Kinase</keyword>
<keyword evidence="9" id="KW-0067">ATP-binding</keyword>
<dbReference type="InterPro" id="IPR003660">
    <property type="entry name" value="HAMP_dom"/>
</dbReference>
<keyword evidence="17" id="KW-1185">Reference proteome</keyword>
<keyword evidence="10 13" id="KW-1133">Transmembrane helix</keyword>
<keyword evidence="7" id="KW-0547">Nucleotide-binding</keyword>
<dbReference type="AlphaFoldDB" id="A0A558DRK6"/>
<dbReference type="SMART" id="SM00388">
    <property type="entry name" value="HisKA"/>
    <property type="match status" value="1"/>
</dbReference>
<evidence type="ECO:0000256" key="13">
    <source>
        <dbReference type="SAM" id="Phobius"/>
    </source>
</evidence>
<dbReference type="Pfam" id="PF02518">
    <property type="entry name" value="HATPase_c"/>
    <property type="match status" value="1"/>
</dbReference>
<accession>A0A558DRK6</accession>
<comment type="catalytic activity">
    <reaction evidence="1">
        <text>ATP + protein L-histidine = ADP + protein N-phospho-L-histidine.</text>
        <dbReference type="EC" id="2.7.13.3"/>
    </reaction>
</comment>
<dbReference type="OrthoDB" id="9809766at2"/>
<evidence type="ECO:0000313" key="17">
    <source>
        <dbReference type="Proteomes" id="UP000316649"/>
    </source>
</evidence>
<dbReference type="GO" id="GO:0005524">
    <property type="term" value="F:ATP binding"/>
    <property type="evidence" value="ECO:0007669"/>
    <property type="project" value="UniProtKB-KW"/>
</dbReference>
<evidence type="ECO:0000256" key="7">
    <source>
        <dbReference type="ARBA" id="ARBA00022741"/>
    </source>
</evidence>
<keyword evidence="4" id="KW-0597">Phosphoprotein</keyword>
<dbReference type="InterPro" id="IPR050428">
    <property type="entry name" value="TCS_sensor_his_kinase"/>
</dbReference>
<keyword evidence="6 13" id="KW-0812">Transmembrane</keyword>
<evidence type="ECO:0000256" key="9">
    <source>
        <dbReference type="ARBA" id="ARBA00022840"/>
    </source>
</evidence>
<evidence type="ECO:0000256" key="3">
    <source>
        <dbReference type="ARBA" id="ARBA00012438"/>
    </source>
</evidence>
<evidence type="ECO:0000256" key="1">
    <source>
        <dbReference type="ARBA" id="ARBA00000085"/>
    </source>
</evidence>
<dbReference type="InterPro" id="IPR005467">
    <property type="entry name" value="His_kinase_dom"/>
</dbReference>
<evidence type="ECO:0000256" key="5">
    <source>
        <dbReference type="ARBA" id="ARBA00022679"/>
    </source>
</evidence>
<dbReference type="InterPro" id="IPR003594">
    <property type="entry name" value="HATPase_dom"/>
</dbReference>
<dbReference type="GO" id="GO:0005886">
    <property type="term" value="C:plasma membrane"/>
    <property type="evidence" value="ECO:0007669"/>
    <property type="project" value="TreeGrafter"/>
</dbReference>
<sequence>MPLRCTSTICVKSLENQPSKQFVVLVIKSQRKHISMSSPISIRKRLLITLIGLIGVTWLGVFVLISKDSTHELEEIYDASLAQNARILFGLLQQEVKEGELELLSDIELNSDRMHAYELNIAFWASIGKVTIQSSGAPEFLTALPDGFSDYTFNGSKWRVFTLRDRETDLVIHTAQKLEAREELVAYLIKDTLSVNILILPVMGLLIWWGISSSLKPLKQLVDEAGAMDSHSLRPFNIEDAPSEVSPLITALNQLLERLNLAIENERRFTSDAAHELRTPLAGLKVQLQVALRADDPQQKANAMKKAVEGIDRATHLVNQLLTLARADREDAGTLVMGRVDLVSLSENILSTMKAEALQLGIKLNFTTDQRSIYVECEPTMIEIALRNLLENALRYTAPPAQAGIDLTRSSTSGEVILSVWDTGKGIPPEAVAQMFQRFKRGSDNSASGSGLGLSIVQRIGDIHNAQVSVNPASKTTKFSISLRFKTAR</sequence>
<dbReference type="PANTHER" id="PTHR45436:SF14">
    <property type="entry name" value="SENSOR PROTEIN QSEC"/>
    <property type="match status" value="1"/>
</dbReference>
<protein>
    <recommendedName>
        <fullName evidence="3">histidine kinase</fullName>
        <ecNumber evidence="3">2.7.13.3</ecNumber>
    </recommendedName>
</protein>
<evidence type="ECO:0000256" key="2">
    <source>
        <dbReference type="ARBA" id="ARBA00004141"/>
    </source>
</evidence>
<organism evidence="16 17">
    <name type="scientific">Sedimenticola selenatireducens</name>
    <dbReference type="NCBI Taxonomy" id="191960"/>
    <lineage>
        <taxon>Bacteria</taxon>
        <taxon>Pseudomonadati</taxon>
        <taxon>Pseudomonadota</taxon>
        <taxon>Gammaproteobacteria</taxon>
        <taxon>Chromatiales</taxon>
        <taxon>Sedimenticolaceae</taxon>
        <taxon>Sedimenticola</taxon>
    </lineage>
</organism>
<dbReference type="PRINTS" id="PR00344">
    <property type="entry name" value="BCTRLSENSOR"/>
</dbReference>
<dbReference type="SUPFAM" id="SSF55874">
    <property type="entry name" value="ATPase domain of HSP90 chaperone/DNA topoisomerase II/histidine kinase"/>
    <property type="match status" value="1"/>
</dbReference>
<dbReference type="Gene3D" id="3.30.565.10">
    <property type="entry name" value="Histidine kinase-like ATPase, C-terminal domain"/>
    <property type="match status" value="1"/>
</dbReference>
<evidence type="ECO:0000313" key="16">
    <source>
        <dbReference type="EMBL" id="TVO75833.1"/>
    </source>
</evidence>
<dbReference type="PROSITE" id="PS50109">
    <property type="entry name" value="HIS_KIN"/>
    <property type="match status" value="1"/>
</dbReference>
<dbReference type="Pfam" id="PF00512">
    <property type="entry name" value="HisKA"/>
    <property type="match status" value="1"/>
</dbReference>
<keyword evidence="11" id="KW-0902">Two-component regulatory system</keyword>
<dbReference type="InterPro" id="IPR004358">
    <property type="entry name" value="Sig_transdc_His_kin-like_C"/>
</dbReference>
<evidence type="ECO:0000256" key="4">
    <source>
        <dbReference type="ARBA" id="ARBA00022553"/>
    </source>
</evidence>
<feature type="domain" description="HAMP" evidence="15">
    <location>
        <begin position="212"/>
        <end position="264"/>
    </location>
</feature>
<dbReference type="PANTHER" id="PTHR45436">
    <property type="entry name" value="SENSOR HISTIDINE KINASE YKOH"/>
    <property type="match status" value="1"/>
</dbReference>
<dbReference type="Proteomes" id="UP000316649">
    <property type="component" value="Unassembled WGS sequence"/>
</dbReference>
<keyword evidence="12 13" id="KW-0472">Membrane</keyword>
<dbReference type="CDD" id="cd00082">
    <property type="entry name" value="HisKA"/>
    <property type="match status" value="1"/>
</dbReference>
<name>A0A558DRK6_9GAMM</name>
<dbReference type="GO" id="GO:0000155">
    <property type="term" value="F:phosphorelay sensor kinase activity"/>
    <property type="evidence" value="ECO:0007669"/>
    <property type="project" value="InterPro"/>
</dbReference>
<dbReference type="PROSITE" id="PS50885">
    <property type="entry name" value="HAMP"/>
    <property type="match status" value="1"/>
</dbReference>
<gene>
    <name evidence="16" type="ORF">FHP88_07490</name>
</gene>
<dbReference type="EMBL" id="VMNH01000007">
    <property type="protein sequence ID" value="TVO75833.1"/>
    <property type="molecule type" value="Genomic_DNA"/>
</dbReference>
<dbReference type="SMART" id="SM00387">
    <property type="entry name" value="HATPase_c"/>
    <property type="match status" value="1"/>
</dbReference>